<dbReference type="InterPro" id="IPR036770">
    <property type="entry name" value="Ankyrin_rpt-contain_sf"/>
</dbReference>
<keyword evidence="3" id="KW-1185">Reference proteome</keyword>
<dbReference type="Pfam" id="PF12796">
    <property type="entry name" value="Ank_2"/>
    <property type="match status" value="1"/>
</dbReference>
<reference evidence="2" key="1">
    <citation type="submission" date="2006-10" db="EMBL/GenBank/DDBJ databases">
        <authorList>
            <person name="Amadeo P."/>
            <person name="Zhao Q."/>
            <person name="Wortman J."/>
            <person name="Fraser-Liggett C."/>
            <person name="Carlton J."/>
        </authorList>
    </citation>
    <scope>NUCLEOTIDE SEQUENCE</scope>
    <source>
        <strain evidence="2">G3</strain>
    </source>
</reference>
<evidence type="ECO:0000313" key="3">
    <source>
        <dbReference type="Proteomes" id="UP000001542"/>
    </source>
</evidence>
<dbReference type="SMR" id="A2EY92"/>
<dbReference type="EMBL" id="DS113538">
    <property type="protein sequence ID" value="EAY02380.1"/>
    <property type="molecule type" value="Genomic_DNA"/>
</dbReference>
<dbReference type="Gene3D" id="1.25.40.20">
    <property type="entry name" value="Ankyrin repeat-containing domain"/>
    <property type="match status" value="1"/>
</dbReference>
<dbReference type="KEGG" id="tva:4760217"/>
<organism evidence="2 3">
    <name type="scientific">Trichomonas vaginalis (strain ATCC PRA-98 / G3)</name>
    <dbReference type="NCBI Taxonomy" id="412133"/>
    <lineage>
        <taxon>Eukaryota</taxon>
        <taxon>Metamonada</taxon>
        <taxon>Parabasalia</taxon>
        <taxon>Trichomonadida</taxon>
        <taxon>Trichomonadidae</taxon>
        <taxon>Trichomonas</taxon>
    </lineage>
</organism>
<dbReference type="Proteomes" id="UP000001542">
    <property type="component" value="Unassembled WGS sequence"/>
</dbReference>
<dbReference type="InParanoid" id="A2EY92"/>
<evidence type="ECO:0000313" key="2">
    <source>
        <dbReference type="EMBL" id="EAY02380.1"/>
    </source>
</evidence>
<sequence length="79" mass="8655">MHGANINEKDKDGKNFTRVAFTLLNNHANINEKDQNGKTAIQIAKSNNFIEIAVLLLSNEANINDKGNVRGSNSSKCNI</sequence>
<keyword evidence="1" id="KW-0040">ANK repeat</keyword>
<feature type="repeat" description="ANK" evidence="1">
    <location>
        <begin position="36"/>
        <end position="68"/>
    </location>
</feature>
<dbReference type="RefSeq" id="XP_001330641.1">
    <property type="nucleotide sequence ID" value="XM_001330605.1"/>
</dbReference>
<reference evidence="2" key="2">
    <citation type="journal article" date="2007" name="Science">
        <title>Draft genome sequence of the sexually transmitted pathogen Trichomonas vaginalis.</title>
        <authorList>
            <person name="Carlton J.M."/>
            <person name="Hirt R.P."/>
            <person name="Silva J.C."/>
            <person name="Delcher A.L."/>
            <person name="Schatz M."/>
            <person name="Zhao Q."/>
            <person name="Wortman J.R."/>
            <person name="Bidwell S.L."/>
            <person name="Alsmark U.C.M."/>
            <person name="Besteiro S."/>
            <person name="Sicheritz-Ponten T."/>
            <person name="Noel C.J."/>
            <person name="Dacks J.B."/>
            <person name="Foster P.G."/>
            <person name="Simillion C."/>
            <person name="Van de Peer Y."/>
            <person name="Miranda-Saavedra D."/>
            <person name="Barton G.J."/>
            <person name="Westrop G.D."/>
            <person name="Mueller S."/>
            <person name="Dessi D."/>
            <person name="Fiori P.L."/>
            <person name="Ren Q."/>
            <person name="Paulsen I."/>
            <person name="Zhang H."/>
            <person name="Bastida-Corcuera F.D."/>
            <person name="Simoes-Barbosa A."/>
            <person name="Brown M.T."/>
            <person name="Hayes R.D."/>
            <person name="Mukherjee M."/>
            <person name="Okumura C.Y."/>
            <person name="Schneider R."/>
            <person name="Smith A.J."/>
            <person name="Vanacova S."/>
            <person name="Villalvazo M."/>
            <person name="Haas B.J."/>
            <person name="Pertea M."/>
            <person name="Feldblyum T.V."/>
            <person name="Utterback T.R."/>
            <person name="Shu C.L."/>
            <person name="Osoegawa K."/>
            <person name="de Jong P.J."/>
            <person name="Hrdy I."/>
            <person name="Horvathova L."/>
            <person name="Zubacova Z."/>
            <person name="Dolezal P."/>
            <person name="Malik S.B."/>
            <person name="Logsdon J.M. Jr."/>
            <person name="Henze K."/>
            <person name="Gupta A."/>
            <person name="Wang C.C."/>
            <person name="Dunne R.L."/>
            <person name="Upcroft J.A."/>
            <person name="Upcroft P."/>
            <person name="White O."/>
            <person name="Salzberg S.L."/>
            <person name="Tang P."/>
            <person name="Chiu C.-H."/>
            <person name="Lee Y.-S."/>
            <person name="Embley T.M."/>
            <person name="Coombs G.H."/>
            <person name="Mottram J.C."/>
            <person name="Tachezy J."/>
            <person name="Fraser-Liggett C.M."/>
            <person name="Johnson P.J."/>
        </authorList>
    </citation>
    <scope>NUCLEOTIDE SEQUENCE [LARGE SCALE GENOMIC DNA]</scope>
    <source>
        <strain evidence="2">G3</strain>
    </source>
</reference>
<evidence type="ECO:0000256" key="1">
    <source>
        <dbReference type="PROSITE-ProRule" id="PRU00023"/>
    </source>
</evidence>
<accession>A2EY92</accession>
<dbReference type="AlphaFoldDB" id="A2EY92"/>
<dbReference type="VEuPathDB" id="TrichDB:TVAGG3_0868410"/>
<dbReference type="SUPFAM" id="SSF48403">
    <property type="entry name" value="Ankyrin repeat"/>
    <property type="match status" value="1"/>
</dbReference>
<gene>
    <name evidence="2" type="ORF">TVAG_030530</name>
</gene>
<proteinExistence type="predicted"/>
<dbReference type="InterPro" id="IPR002110">
    <property type="entry name" value="Ankyrin_rpt"/>
</dbReference>
<dbReference type="PROSITE" id="PS50088">
    <property type="entry name" value="ANK_REPEAT"/>
    <property type="match status" value="1"/>
</dbReference>
<dbReference type="VEuPathDB" id="TrichDB:TVAG_030530"/>
<protein>
    <submittedName>
        <fullName evidence="2">Uncharacterized protein</fullName>
    </submittedName>
</protein>
<name>A2EY92_TRIV3</name>